<evidence type="ECO:0000313" key="2">
    <source>
        <dbReference type="EMBL" id="QHU35632.1"/>
    </source>
</evidence>
<feature type="domain" description="WRKY19-like zinc finger" evidence="1">
    <location>
        <begin position="127"/>
        <end position="151"/>
    </location>
</feature>
<dbReference type="InterPro" id="IPR056866">
    <property type="entry name" value="Znf_WRKY19"/>
</dbReference>
<feature type="domain" description="WRKY19-like zinc finger" evidence="1">
    <location>
        <begin position="77"/>
        <end position="101"/>
    </location>
</feature>
<dbReference type="PANTHER" id="PTHR31827:SF1">
    <property type="entry name" value="EMB|CAB89363.1"/>
    <property type="match status" value="1"/>
</dbReference>
<dbReference type="AlphaFoldDB" id="A0A6C0M2B7"/>
<feature type="domain" description="WRKY19-like zinc finger" evidence="1">
    <location>
        <begin position="102"/>
        <end position="126"/>
    </location>
</feature>
<proteinExistence type="predicted"/>
<reference evidence="2" key="1">
    <citation type="journal article" date="2020" name="Nature">
        <title>Giant virus diversity and host interactions through global metagenomics.</title>
        <authorList>
            <person name="Schulz F."/>
            <person name="Roux S."/>
            <person name="Paez-Espino D."/>
            <person name="Jungbluth S."/>
            <person name="Walsh D.A."/>
            <person name="Denef V.J."/>
            <person name="McMahon K.D."/>
            <person name="Konstantinidis K.T."/>
            <person name="Eloe-Fadrosh E.A."/>
            <person name="Kyrpides N.C."/>
            <person name="Woyke T."/>
        </authorList>
    </citation>
    <scope>NUCLEOTIDE SEQUENCE</scope>
    <source>
        <strain evidence="2">GVMAG-S-1029409-49</strain>
    </source>
</reference>
<sequence length="315" mass="34431">MRKRCTAEGCGSFARGATDLCIAHGGGKRCIADGCSSSAQGATDLCKAHGGGKRCTVAECTRSAIGTTDLCVAHGGGKRCSAEECGRSAQGTTDLCVAHGGGKRCTVAECTRSAIGTTDLCIAHGGGKRCTVAECTKSAVGTTDFCITHGGGKRCPHCRKWPDSRSGCKKYDGYCATCFKHAFPTDPRSAALRVKSHETRVRNFLNEHRKGFIHDTVMYTGHCDCTHRRRIDHRMLIGSTMIAVETDERQHRGYDKQDEEDRYSDLYMVHSGNWIFIRFNPDGYRERGKWKNPKIEKRLLVLPISKSNVSNEAIV</sequence>
<name>A0A6C0M2B7_9ZZZZ</name>
<protein>
    <recommendedName>
        <fullName evidence="1">WRKY19-like zinc finger domain-containing protein</fullName>
    </recommendedName>
</protein>
<dbReference type="Pfam" id="PF24906">
    <property type="entry name" value="Zf_WRKY19"/>
    <property type="match status" value="5"/>
</dbReference>
<feature type="domain" description="WRKY19-like zinc finger" evidence="1">
    <location>
        <begin position="52"/>
        <end position="76"/>
    </location>
</feature>
<dbReference type="PANTHER" id="PTHR31827">
    <property type="entry name" value="EMB|CAB89363.1"/>
    <property type="match status" value="1"/>
</dbReference>
<accession>A0A6C0M2B7</accession>
<evidence type="ECO:0000259" key="1">
    <source>
        <dbReference type="Pfam" id="PF24906"/>
    </source>
</evidence>
<feature type="domain" description="WRKY19-like zinc finger" evidence="1">
    <location>
        <begin position="27"/>
        <end position="51"/>
    </location>
</feature>
<organism evidence="2">
    <name type="scientific">viral metagenome</name>
    <dbReference type="NCBI Taxonomy" id="1070528"/>
    <lineage>
        <taxon>unclassified sequences</taxon>
        <taxon>metagenomes</taxon>
        <taxon>organismal metagenomes</taxon>
    </lineage>
</organism>
<dbReference type="EMBL" id="MN740610">
    <property type="protein sequence ID" value="QHU35632.1"/>
    <property type="molecule type" value="Genomic_DNA"/>
</dbReference>